<reference evidence="1 2" key="1">
    <citation type="submission" date="2012-06" db="EMBL/GenBank/DDBJ databases">
        <title>Finished chromosome of genome of Cylindrospermum stagnale PCC 7417.</title>
        <authorList>
            <consortium name="US DOE Joint Genome Institute"/>
            <person name="Gugger M."/>
            <person name="Coursin T."/>
            <person name="Rippka R."/>
            <person name="Tandeau De Marsac N."/>
            <person name="Huntemann M."/>
            <person name="Wei C.-L."/>
            <person name="Han J."/>
            <person name="Detter J.C."/>
            <person name="Han C."/>
            <person name="Tapia R."/>
            <person name="Chen A."/>
            <person name="Kyrpides N."/>
            <person name="Mavromatis K."/>
            <person name="Markowitz V."/>
            <person name="Szeto E."/>
            <person name="Ivanova N."/>
            <person name="Pagani I."/>
            <person name="Pati A."/>
            <person name="Goodwin L."/>
            <person name="Nordberg H.P."/>
            <person name="Cantor M.N."/>
            <person name="Hua S.X."/>
            <person name="Woyke T."/>
            <person name="Kerfeld C.A."/>
        </authorList>
    </citation>
    <scope>NUCLEOTIDE SEQUENCE [LARGE SCALE GENOMIC DNA]</scope>
    <source>
        <strain evidence="1 2">PCC 7417</strain>
    </source>
</reference>
<dbReference type="HOGENOM" id="CLU_176123_0_0_3"/>
<sequence>MKLDFHRPVFAMQSRRQNLDGLSKSDSPQFPTPAWIHLWELPNPFSFDEALLLCQVSEDEWLVWIPDHGEAILTFKKGRDSTIAKNLWLHSLILPTSAVIGVNSSQ</sequence>
<keyword evidence="2" id="KW-1185">Reference proteome</keyword>
<organism evidence="1 2">
    <name type="scientific">Cylindrospermum stagnale PCC 7417</name>
    <dbReference type="NCBI Taxonomy" id="56107"/>
    <lineage>
        <taxon>Bacteria</taxon>
        <taxon>Bacillati</taxon>
        <taxon>Cyanobacteriota</taxon>
        <taxon>Cyanophyceae</taxon>
        <taxon>Nostocales</taxon>
        <taxon>Nostocaceae</taxon>
        <taxon>Cylindrospermum</taxon>
    </lineage>
</organism>
<evidence type="ECO:0000313" key="2">
    <source>
        <dbReference type="Proteomes" id="UP000010475"/>
    </source>
</evidence>
<evidence type="ECO:0000313" key="1">
    <source>
        <dbReference type="EMBL" id="AFZ27676.1"/>
    </source>
</evidence>
<dbReference type="eggNOG" id="ENOG5032EHS">
    <property type="taxonomic scope" value="Bacteria"/>
</dbReference>
<dbReference type="AlphaFoldDB" id="K9X6H4"/>
<protein>
    <submittedName>
        <fullName evidence="1">Uncharacterized protein</fullName>
    </submittedName>
</protein>
<dbReference type="KEGG" id="csg:Cylst_5676"/>
<dbReference type="Proteomes" id="UP000010475">
    <property type="component" value="Chromosome"/>
</dbReference>
<gene>
    <name evidence="1" type="ORF">Cylst_5676</name>
</gene>
<accession>K9X6H4</accession>
<proteinExistence type="predicted"/>
<name>K9X6H4_9NOST</name>
<dbReference type="STRING" id="56107.Cylst_5676"/>
<dbReference type="EMBL" id="CP003642">
    <property type="protein sequence ID" value="AFZ27676.1"/>
    <property type="molecule type" value="Genomic_DNA"/>
</dbReference>